<name>A0ABW5MW03_9FLAO</name>
<dbReference type="PANTHER" id="PTHR43239:SF1">
    <property type="entry name" value="UPF0734 PROTEIN DDB_G0273871_DDB_G0273177"/>
    <property type="match status" value="1"/>
</dbReference>
<dbReference type="InterPro" id="IPR052996">
    <property type="entry name" value="Carb_Metab_Mutarotase"/>
</dbReference>
<gene>
    <name evidence="1" type="ORF">ACFSQJ_10510</name>
</gene>
<dbReference type="EMBL" id="JBHULB010000013">
    <property type="protein sequence ID" value="MFD2587365.1"/>
    <property type="molecule type" value="Genomic_DNA"/>
</dbReference>
<dbReference type="RefSeq" id="WP_377766903.1">
    <property type="nucleotide sequence ID" value="NZ_JBHULB010000013.1"/>
</dbReference>
<dbReference type="PANTHER" id="PTHR43239">
    <property type="entry name" value="UPF0734 PROTEIN DDB_G0273871/DDB_G0273177"/>
    <property type="match status" value="1"/>
</dbReference>
<sequence length="114" mass="13559">MAYTKRFCYSCDLKDNPDLITKYKAYHSSGNAWPEITKSIKDAGIVDMQIYLTGNRMFMIMEVDDTFNPETKAEMDKNNPKVQEWETLMDTFQQRLPWAKKGEKWVEMERIFKL</sequence>
<dbReference type="Gene3D" id="3.30.70.100">
    <property type="match status" value="1"/>
</dbReference>
<reference evidence="2" key="1">
    <citation type="journal article" date="2019" name="Int. J. Syst. Evol. Microbiol.">
        <title>The Global Catalogue of Microorganisms (GCM) 10K type strain sequencing project: providing services to taxonomists for standard genome sequencing and annotation.</title>
        <authorList>
            <consortium name="The Broad Institute Genomics Platform"/>
            <consortium name="The Broad Institute Genome Sequencing Center for Infectious Disease"/>
            <person name="Wu L."/>
            <person name="Ma J."/>
        </authorList>
    </citation>
    <scope>NUCLEOTIDE SEQUENCE [LARGE SCALE GENOMIC DNA]</scope>
    <source>
        <strain evidence="2">KCTC 52368</strain>
    </source>
</reference>
<keyword evidence="2" id="KW-1185">Reference proteome</keyword>
<dbReference type="InterPro" id="IPR011008">
    <property type="entry name" value="Dimeric_a/b-barrel"/>
</dbReference>
<accession>A0ABW5MW03</accession>
<evidence type="ECO:0000313" key="1">
    <source>
        <dbReference type="EMBL" id="MFD2587365.1"/>
    </source>
</evidence>
<dbReference type="Pfam" id="PF05336">
    <property type="entry name" value="rhaM"/>
    <property type="match status" value="1"/>
</dbReference>
<comment type="caution">
    <text evidence="1">The sequence shown here is derived from an EMBL/GenBank/DDBJ whole genome shotgun (WGS) entry which is preliminary data.</text>
</comment>
<dbReference type="InterPro" id="IPR008000">
    <property type="entry name" value="Rham/fucose_mutarotase"/>
</dbReference>
<dbReference type="Proteomes" id="UP001597526">
    <property type="component" value="Unassembled WGS sequence"/>
</dbReference>
<proteinExistence type="predicted"/>
<dbReference type="SUPFAM" id="SSF54909">
    <property type="entry name" value="Dimeric alpha+beta barrel"/>
    <property type="match status" value="1"/>
</dbReference>
<evidence type="ECO:0000313" key="2">
    <source>
        <dbReference type="Proteomes" id="UP001597526"/>
    </source>
</evidence>
<organism evidence="1 2">
    <name type="scientific">Croceitalea marina</name>
    <dbReference type="NCBI Taxonomy" id="1775166"/>
    <lineage>
        <taxon>Bacteria</taxon>
        <taxon>Pseudomonadati</taxon>
        <taxon>Bacteroidota</taxon>
        <taxon>Flavobacteriia</taxon>
        <taxon>Flavobacteriales</taxon>
        <taxon>Flavobacteriaceae</taxon>
        <taxon>Croceitalea</taxon>
    </lineage>
</organism>
<protein>
    <submittedName>
        <fullName evidence="1">L-rhamnose mutarotase</fullName>
    </submittedName>
</protein>